<dbReference type="Proteomes" id="UP000694941">
    <property type="component" value="Unplaced"/>
</dbReference>
<feature type="compositionally biased region" description="Basic and acidic residues" evidence="1">
    <location>
        <begin position="81"/>
        <end position="102"/>
    </location>
</feature>
<proteinExistence type="predicted"/>
<evidence type="ECO:0000313" key="3">
    <source>
        <dbReference type="RefSeq" id="XP_013783761.1"/>
    </source>
</evidence>
<sequence>MSGKLWFKPIAGPRISQDCEKYVGTSLYGMITPPRLGKTKNRGWNEGFQSDKLKNNLSPRVRVFVEVKPRSKSVNSNSPESPKRRVQQDMENTLNEKDRLDNSFETSQSKGNVLFGLNNHYAGAKFSEPPPPAKLPQPPTQWMQKRTDKLYSSRQIKALFFVASKLRRILY</sequence>
<reference evidence="3" key="1">
    <citation type="submission" date="2025-08" db="UniProtKB">
        <authorList>
            <consortium name="RefSeq"/>
        </authorList>
    </citation>
    <scope>IDENTIFICATION</scope>
    <source>
        <tissue evidence="3">Muscle</tissue>
    </source>
</reference>
<evidence type="ECO:0000313" key="2">
    <source>
        <dbReference type="Proteomes" id="UP000694941"/>
    </source>
</evidence>
<dbReference type="GeneID" id="106467924"/>
<dbReference type="PANTHER" id="PTHR15405">
    <property type="entry name" value="PROLINE-RICH NUCLEAR RECEPTOR COACTIVATOR"/>
    <property type="match status" value="1"/>
</dbReference>
<dbReference type="RefSeq" id="XP_013783761.1">
    <property type="nucleotide sequence ID" value="XM_013928307.1"/>
</dbReference>
<gene>
    <name evidence="3" type="primary">LOC106467924</name>
</gene>
<accession>A0ABM1BKF5</accession>
<name>A0ABM1BKF5_LIMPO</name>
<dbReference type="InterPro" id="IPR026780">
    <property type="entry name" value="PNRC1/2"/>
</dbReference>
<evidence type="ECO:0000256" key="1">
    <source>
        <dbReference type="SAM" id="MobiDB-lite"/>
    </source>
</evidence>
<feature type="region of interest" description="Disordered" evidence="1">
    <location>
        <begin position="67"/>
        <end position="102"/>
    </location>
</feature>
<protein>
    <submittedName>
        <fullName evidence="3">Proline-rich nuclear receptor coactivator 2-like</fullName>
    </submittedName>
</protein>
<keyword evidence="2" id="KW-1185">Reference proteome</keyword>
<organism evidence="2 3">
    <name type="scientific">Limulus polyphemus</name>
    <name type="common">Atlantic horseshoe crab</name>
    <dbReference type="NCBI Taxonomy" id="6850"/>
    <lineage>
        <taxon>Eukaryota</taxon>
        <taxon>Metazoa</taxon>
        <taxon>Ecdysozoa</taxon>
        <taxon>Arthropoda</taxon>
        <taxon>Chelicerata</taxon>
        <taxon>Merostomata</taxon>
        <taxon>Xiphosura</taxon>
        <taxon>Limulidae</taxon>
        <taxon>Limulus</taxon>
    </lineage>
</organism>